<name>A0A498HPH7_MALDO</name>
<reference evidence="6 7" key="1">
    <citation type="submission" date="2018-10" db="EMBL/GenBank/DDBJ databases">
        <title>A high-quality apple genome assembly.</title>
        <authorList>
            <person name="Hu J."/>
        </authorList>
    </citation>
    <scope>NUCLEOTIDE SEQUENCE [LARGE SCALE GENOMIC DNA]</scope>
    <source>
        <strain evidence="7">cv. HFTH1</strain>
        <tissue evidence="6">Young leaf</tissue>
    </source>
</reference>
<proteinExistence type="predicted"/>
<dbReference type="GO" id="GO:0016020">
    <property type="term" value="C:membrane"/>
    <property type="evidence" value="ECO:0007669"/>
    <property type="project" value="UniProtKB-SubCell"/>
</dbReference>
<dbReference type="Pfam" id="PF11744">
    <property type="entry name" value="ALMT"/>
    <property type="match status" value="1"/>
</dbReference>
<keyword evidence="3 5" id="KW-1133">Transmembrane helix</keyword>
<keyword evidence="4 5" id="KW-0472">Membrane</keyword>
<dbReference type="EMBL" id="RDQH01000342">
    <property type="protein sequence ID" value="RXH71455.1"/>
    <property type="molecule type" value="Genomic_DNA"/>
</dbReference>
<evidence type="ECO:0000256" key="4">
    <source>
        <dbReference type="ARBA" id="ARBA00023136"/>
    </source>
</evidence>
<sequence length="111" mass="12953">MAAKLGSFKYNFQEKRERLLSVQKGYSKLDFVHIEEQESSRSLRCCTFQSVSDRIVSWCRTVQHVSSWAVQMGQSDPRKIVFAWKMGLALMIILLLIFLKESFNYLSCYSV</sequence>
<dbReference type="InterPro" id="IPR020966">
    <property type="entry name" value="ALMT"/>
</dbReference>
<organism evidence="6 7">
    <name type="scientific">Malus domestica</name>
    <name type="common">Apple</name>
    <name type="synonym">Pyrus malus</name>
    <dbReference type="NCBI Taxonomy" id="3750"/>
    <lineage>
        <taxon>Eukaryota</taxon>
        <taxon>Viridiplantae</taxon>
        <taxon>Streptophyta</taxon>
        <taxon>Embryophyta</taxon>
        <taxon>Tracheophyta</taxon>
        <taxon>Spermatophyta</taxon>
        <taxon>Magnoliopsida</taxon>
        <taxon>eudicotyledons</taxon>
        <taxon>Gunneridae</taxon>
        <taxon>Pentapetalae</taxon>
        <taxon>rosids</taxon>
        <taxon>fabids</taxon>
        <taxon>Rosales</taxon>
        <taxon>Rosaceae</taxon>
        <taxon>Amygdaloideae</taxon>
        <taxon>Maleae</taxon>
        <taxon>Malus</taxon>
    </lineage>
</organism>
<dbReference type="Proteomes" id="UP000290289">
    <property type="component" value="Chromosome 16"/>
</dbReference>
<evidence type="ECO:0000313" key="7">
    <source>
        <dbReference type="Proteomes" id="UP000290289"/>
    </source>
</evidence>
<evidence type="ECO:0000256" key="5">
    <source>
        <dbReference type="SAM" id="Phobius"/>
    </source>
</evidence>
<protein>
    <submittedName>
        <fullName evidence="6">Uncharacterized protein</fullName>
    </submittedName>
</protein>
<dbReference type="STRING" id="3750.A0A498HPH7"/>
<dbReference type="GO" id="GO:0015743">
    <property type="term" value="P:malate transport"/>
    <property type="evidence" value="ECO:0007669"/>
    <property type="project" value="InterPro"/>
</dbReference>
<evidence type="ECO:0000256" key="1">
    <source>
        <dbReference type="ARBA" id="ARBA00004141"/>
    </source>
</evidence>
<dbReference type="AlphaFoldDB" id="A0A498HPH7"/>
<gene>
    <name evidence="6" type="ORF">DVH24_018810</name>
</gene>
<evidence type="ECO:0000313" key="6">
    <source>
        <dbReference type="EMBL" id="RXH71455.1"/>
    </source>
</evidence>
<comment type="subcellular location">
    <subcellularLocation>
        <location evidence="1">Membrane</location>
        <topology evidence="1">Multi-pass membrane protein</topology>
    </subcellularLocation>
</comment>
<keyword evidence="2 5" id="KW-0812">Transmembrane</keyword>
<feature type="transmembrane region" description="Helical" evidence="5">
    <location>
        <begin position="80"/>
        <end position="99"/>
    </location>
</feature>
<comment type="caution">
    <text evidence="6">The sequence shown here is derived from an EMBL/GenBank/DDBJ whole genome shotgun (WGS) entry which is preliminary data.</text>
</comment>
<evidence type="ECO:0000256" key="3">
    <source>
        <dbReference type="ARBA" id="ARBA00022989"/>
    </source>
</evidence>
<evidence type="ECO:0000256" key="2">
    <source>
        <dbReference type="ARBA" id="ARBA00022692"/>
    </source>
</evidence>
<keyword evidence="7" id="KW-1185">Reference proteome</keyword>
<accession>A0A498HPH7</accession>